<keyword evidence="1" id="KW-0472">Membrane</keyword>
<dbReference type="InterPro" id="IPR025329">
    <property type="entry name" value="DUF4235"/>
</dbReference>
<dbReference type="STRING" id="403935.SAMN05216481_104244"/>
<evidence type="ECO:0008006" key="4">
    <source>
        <dbReference type="Google" id="ProtNLM"/>
    </source>
</evidence>
<feature type="transmembrane region" description="Helical" evidence="1">
    <location>
        <begin position="52"/>
        <end position="73"/>
    </location>
</feature>
<dbReference type="EMBL" id="FOET01000004">
    <property type="protein sequence ID" value="SEQ16035.1"/>
    <property type="molecule type" value="Genomic_DNA"/>
</dbReference>
<name>A0A1H9DR91_9ACTN</name>
<keyword evidence="1" id="KW-1133">Transmembrane helix</keyword>
<evidence type="ECO:0000313" key="3">
    <source>
        <dbReference type="Proteomes" id="UP000199055"/>
    </source>
</evidence>
<dbReference type="RefSeq" id="WP_093658275.1">
    <property type="nucleotide sequence ID" value="NZ_FOET01000004.1"/>
</dbReference>
<keyword evidence="3" id="KW-1185">Reference proteome</keyword>
<accession>A0A1H9DR91</accession>
<evidence type="ECO:0000313" key="2">
    <source>
        <dbReference type="EMBL" id="SEQ16035.1"/>
    </source>
</evidence>
<organism evidence="2 3">
    <name type="scientific">Streptomyces radiopugnans</name>
    <dbReference type="NCBI Taxonomy" id="403935"/>
    <lineage>
        <taxon>Bacteria</taxon>
        <taxon>Bacillati</taxon>
        <taxon>Actinomycetota</taxon>
        <taxon>Actinomycetes</taxon>
        <taxon>Kitasatosporales</taxon>
        <taxon>Streptomycetaceae</taxon>
        <taxon>Streptomyces</taxon>
    </lineage>
</organism>
<dbReference type="AlphaFoldDB" id="A0A1H9DR91"/>
<dbReference type="Proteomes" id="UP000199055">
    <property type="component" value="Unassembled WGS sequence"/>
</dbReference>
<sequence length="90" mass="9469">MKKRKQKLVYRPVGFALGTVGGLIASTAFKKAWKAISDEDDAPDPGDEDRGLGEILLAAAIQGVIFSVVRAAVDRGGAVAVRKMTGTWPG</sequence>
<evidence type="ECO:0000256" key="1">
    <source>
        <dbReference type="SAM" id="Phobius"/>
    </source>
</evidence>
<keyword evidence="1" id="KW-0812">Transmembrane</keyword>
<dbReference type="Pfam" id="PF14019">
    <property type="entry name" value="DUF4235"/>
    <property type="match status" value="1"/>
</dbReference>
<gene>
    <name evidence="2" type="ORF">SAMN05216481_104244</name>
</gene>
<reference evidence="2 3" key="1">
    <citation type="submission" date="2016-10" db="EMBL/GenBank/DDBJ databases">
        <authorList>
            <person name="de Groot N.N."/>
        </authorList>
    </citation>
    <scope>NUCLEOTIDE SEQUENCE [LARGE SCALE GENOMIC DNA]</scope>
    <source>
        <strain evidence="2 3">CGMCC 4.3519</strain>
    </source>
</reference>
<protein>
    <recommendedName>
        <fullName evidence="4">DUF4235 domain-containing protein</fullName>
    </recommendedName>
</protein>
<proteinExistence type="predicted"/>